<comment type="caution">
    <text evidence="1">The sequence shown here is derived from an EMBL/GenBank/DDBJ whole genome shotgun (WGS) entry which is preliminary data.</text>
</comment>
<organism evidence="1 2">
    <name type="scientific">Neisseria meningitidis</name>
    <dbReference type="NCBI Taxonomy" id="487"/>
    <lineage>
        <taxon>Bacteria</taxon>
        <taxon>Pseudomonadati</taxon>
        <taxon>Pseudomonadota</taxon>
        <taxon>Betaproteobacteria</taxon>
        <taxon>Neisseriales</taxon>
        <taxon>Neisseriaceae</taxon>
        <taxon>Neisseria</taxon>
    </lineage>
</organism>
<sequence length="157" mass="18318">MPAQNKATREDCRQIHAPRQDCFPISNRLSDKTAHHTASRPANIGRLCRRKSVKQLKKRAGNRVPIIIKIQPKPKHPRQNNGSRIHIPSDNLMRWPRQNKRLKARKCPMYFLMSDPYFLFGRIVSYDAVRISHYLRVNKACPTISRSEKRCFTPCTS</sequence>
<dbReference type="AlphaFoldDB" id="A0AAD2KNG1"/>
<reference evidence="1 2" key="1">
    <citation type="submission" date="2016-02" db="EMBL/GenBank/DDBJ databases">
        <authorList>
            <consortium name="Pathogen Informatics"/>
        </authorList>
    </citation>
    <scope>NUCLEOTIDE SEQUENCE [LARGE SCALE GENOMIC DNA]</scope>
    <source>
        <strain evidence="1 2">2842STDY5881531</strain>
    </source>
</reference>
<proteinExistence type="predicted"/>
<evidence type="ECO:0000313" key="2">
    <source>
        <dbReference type="Proteomes" id="UP000069876"/>
    </source>
</evidence>
<dbReference type="EMBL" id="FFEF01000013">
    <property type="protein sequence ID" value="CWU09896.1"/>
    <property type="molecule type" value="Genomic_DNA"/>
</dbReference>
<protein>
    <submittedName>
        <fullName evidence="1">Uncharacterized protein</fullName>
    </submittedName>
</protein>
<dbReference type="Proteomes" id="UP000069876">
    <property type="component" value="Unassembled WGS sequence"/>
</dbReference>
<name>A0AAD2KNG1_NEIME</name>
<evidence type="ECO:0000313" key="1">
    <source>
        <dbReference type="EMBL" id="CWU09896.1"/>
    </source>
</evidence>
<gene>
    <name evidence="1" type="ORF">ERS514851_01276</name>
</gene>
<accession>A0AAD2KNG1</accession>